<dbReference type="InterPro" id="IPR042100">
    <property type="entry name" value="Bug_dom1"/>
</dbReference>
<dbReference type="SUPFAM" id="SSF53850">
    <property type="entry name" value="Periplasmic binding protein-like II"/>
    <property type="match status" value="1"/>
</dbReference>
<dbReference type="PANTHER" id="PTHR42928">
    <property type="entry name" value="TRICARBOXYLATE-BINDING PROTEIN"/>
    <property type="match status" value="1"/>
</dbReference>
<dbReference type="Proteomes" id="UP000337909">
    <property type="component" value="Unassembled WGS sequence"/>
</dbReference>
<accession>A0A5E7DWE1</accession>
<sequence>MFAFFRRSSFRRSSRYIATAITAAVLATPVFALDTVKFMAPGSVGGGYDQTARILGKALIEAKVAKSVTFENKGGAGGTLGLAQFANSTKGDPNALLVVGAIMVTAVEQNKPQITLKNVTPIARLFTEYNVLAVRKESPYKTLEDLLKDFKANPSGVTWGGGSKGSIDHIGIAELAGKMDVPVNKVNYVAFAGGGEVVAQVLGGQIKVITGGYAELGQYIKNGQFRVLAIGAPDRVEGIDAPTLKEKGYDVTIGNWRGVYGAADLTPEQRKELTDAVLAAANSKVWQDNVKANAWSPSILTGDEFGKFVDEEHVRLRAMLVKVGLL</sequence>
<dbReference type="AlphaFoldDB" id="A0A5E7DWE1"/>
<dbReference type="CDD" id="cd07012">
    <property type="entry name" value="PBP2_Bug_TTT"/>
    <property type="match status" value="1"/>
</dbReference>
<dbReference type="PIRSF" id="PIRSF017082">
    <property type="entry name" value="YflP"/>
    <property type="match status" value="1"/>
</dbReference>
<organism evidence="2 3">
    <name type="scientific">Pseudomonas fluorescens</name>
    <dbReference type="NCBI Taxonomy" id="294"/>
    <lineage>
        <taxon>Bacteria</taxon>
        <taxon>Pseudomonadati</taxon>
        <taxon>Pseudomonadota</taxon>
        <taxon>Gammaproteobacteria</taxon>
        <taxon>Pseudomonadales</taxon>
        <taxon>Pseudomonadaceae</taxon>
        <taxon>Pseudomonas</taxon>
    </lineage>
</organism>
<dbReference type="Pfam" id="PF03401">
    <property type="entry name" value="TctC"/>
    <property type="match status" value="1"/>
</dbReference>
<dbReference type="Gene3D" id="3.40.190.10">
    <property type="entry name" value="Periplasmic binding protein-like II"/>
    <property type="match status" value="1"/>
</dbReference>
<reference evidence="2 3" key="1">
    <citation type="submission" date="2019-09" db="EMBL/GenBank/DDBJ databases">
        <authorList>
            <person name="Chandra G."/>
            <person name="Truman W A."/>
        </authorList>
    </citation>
    <scope>NUCLEOTIDE SEQUENCE [LARGE SCALE GENOMIC DNA]</scope>
    <source>
        <strain evidence="2">PS691</strain>
    </source>
</reference>
<evidence type="ECO:0008006" key="4">
    <source>
        <dbReference type="Google" id="ProtNLM"/>
    </source>
</evidence>
<evidence type="ECO:0000256" key="1">
    <source>
        <dbReference type="ARBA" id="ARBA00006987"/>
    </source>
</evidence>
<protein>
    <recommendedName>
        <fullName evidence="4">C4-dicarboxylate ABC transporter substrate-binding protein</fullName>
    </recommendedName>
</protein>
<comment type="similarity">
    <text evidence="1">Belongs to the UPF0065 (bug) family.</text>
</comment>
<evidence type="ECO:0000313" key="2">
    <source>
        <dbReference type="EMBL" id="VVO17828.1"/>
    </source>
</evidence>
<evidence type="ECO:0000313" key="3">
    <source>
        <dbReference type="Proteomes" id="UP000337909"/>
    </source>
</evidence>
<gene>
    <name evidence="2" type="ORF">PS691_03939</name>
</gene>
<dbReference type="PANTHER" id="PTHR42928:SF3">
    <property type="entry name" value="UPF0065 PROTEIN YFLP"/>
    <property type="match status" value="1"/>
</dbReference>
<dbReference type="InterPro" id="IPR005064">
    <property type="entry name" value="BUG"/>
</dbReference>
<dbReference type="Gene3D" id="3.40.190.150">
    <property type="entry name" value="Bordetella uptake gene, domain 1"/>
    <property type="match status" value="1"/>
</dbReference>
<name>A0A5E7DWE1_PSEFL</name>
<proteinExistence type="inferred from homology"/>
<dbReference type="OrthoDB" id="9780943at2"/>
<dbReference type="RefSeq" id="WP_150643805.1">
    <property type="nucleotide sequence ID" value="NZ_CABVHQ010000043.1"/>
</dbReference>
<dbReference type="EMBL" id="CABVHQ010000043">
    <property type="protein sequence ID" value="VVO17828.1"/>
    <property type="molecule type" value="Genomic_DNA"/>
</dbReference>